<dbReference type="PANTHER" id="PTHR43606">
    <property type="entry name" value="PHOSPHATASE, PUTATIVE (AFU_ORTHOLOGUE AFUA_6G08710)-RELATED"/>
    <property type="match status" value="1"/>
</dbReference>
<dbReference type="InterPro" id="IPR029052">
    <property type="entry name" value="Metallo-depent_PP-like"/>
</dbReference>
<organism evidence="3 4">
    <name type="scientific">Fodinibius salicampi</name>
    <dbReference type="NCBI Taxonomy" id="1920655"/>
    <lineage>
        <taxon>Bacteria</taxon>
        <taxon>Pseudomonadati</taxon>
        <taxon>Balneolota</taxon>
        <taxon>Balneolia</taxon>
        <taxon>Balneolales</taxon>
        <taxon>Balneolaceae</taxon>
        <taxon>Fodinibius</taxon>
    </lineage>
</organism>
<dbReference type="Proteomes" id="UP001207337">
    <property type="component" value="Unassembled WGS sequence"/>
</dbReference>
<feature type="domain" description="PhoD-like phosphatase metallophosphatase" evidence="2">
    <location>
        <begin position="362"/>
        <end position="676"/>
    </location>
</feature>
<sequence>MDRKESIKTLLLGTASWTFLKPGKSGAKENPNTLKEASTPMRSRWTEWPDMRWVGPEFWGNRLQDWCIADGQVECLISASNRTLHCLTHQLGEGAGDFRIAVELELLNNTGSGQDRVGFRIGARAGDQPVRVQFEDYRRNAIYGEGLQIGMDANGRLFIGGERGDESISLQGPVRLELDATEAGGPYTLSLKAIDVSSGKLLGSLTAEGIEAGQLKGNVALLSHLSSQEKEPMAPSVRFSDWRISGSKVRSNPGQTFGPICFAQYTLDRGVLKITAQLAPVEMINGHKVELQLRSGGQWETVEDTNIHQLARTAHFRIEDWQHDEDIPFRIRLELPLKSGDKEYFYEGTITGEPVSADRVKMAVFSCNSHHGFPNAEVVENVKKHHPDIAMFLGDQIYESHGGFGAERTDDVERATLDYLRKWYMFGWSYRDIFRHIPGGFIPDDHDVFHGNIWGEGGKEAPTDKGWGYEAQDKGGYKYPPEWVRMVERTLTSHLPDPWDPTPIKQDIGVYYTDWTYGGVSLAILEDRKFKSAPGNVLPFEVVNGFPQDPDIDLSQYYDIDADLLGGRQQAFLEQWVADWSHGAKMKAVLSQSPFSGAHTMSKGATHDRNVPQQPIPPRGEYPSGDYPARDMDTNGWPQKGRDEALDLIRRGFALHIAGDQHLGSVIQYGVDEYRDAGFVFTGPALNNIWPRRWWPTVEEDHQPLVGRPKYTGNFKDAFGNQMTVLAVANPVQTNRDPGLIYDRVTGYGIVTFDKTDRSMRIECWPRYVDPLANPEGQYDGWPIVVSQQANYGRKAVGYLPEVRVQGLQNPVLQLYQEESDQLEYALRLQGDRFTPKVFDLHSTYTIRVGEPDQDRWQEVEGVTPGEDSEPIVYKFE</sequence>
<dbReference type="InterPro" id="IPR052900">
    <property type="entry name" value="Phospholipid_Metab_Enz"/>
</dbReference>
<dbReference type="Gene3D" id="3.60.21.70">
    <property type="entry name" value="PhoD-like phosphatase"/>
    <property type="match status" value="1"/>
</dbReference>
<protein>
    <submittedName>
        <fullName evidence="3">Alkaline phosphatase D family protein</fullName>
    </submittedName>
</protein>
<comment type="caution">
    <text evidence="3">The sequence shown here is derived from an EMBL/GenBank/DDBJ whole genome shotgun (WGS) entry which is preliminary data.</text>
</comment>
<dbReference type="EMBL" id="JAJNDC010000001">
    <property type="protein sequence ID" value="MCW9712732.1"/>
    <property type="molecule type" value="Genomic_DNA"/>
</dbReference>
<dbReference type="RefSeq" id="WP_265788906.1">
    <property type="nucleotide sequence ID" value="NZ_BAABRS010000001.1"/>
</dbReference>
<accession>A0ABT3PXY7</accession>
<evidence type="ECO:0000259" key="2">
    <source>
        <dbReference type="Pfam" id="PF09423"/>
    </source>
</evidence>
<evidence type="ECO:0000313" key="3">
    <source>
        <dbReference type="EMBL" id="MCW9712732.1"/>
    </source>
</evidence>
<evidence type="ECO:0000313" key="4">
    <source>
        <dbReference type="Proteomes" id="UP001207337"/>
    </source>
</evidence>
<evidence type="ECO:0000256" key="1">
    <source>
        <dbReference type="SAM" id="MobiDB-lite"/>
    </source>
</evidence>
<proteinExistence type="predicted"/>
<gene>
    <name evidence="3" type="ORF">LQ318_07435</name>
</gene>
<dbReference type="SUPFAM" id="SSF56300">
    <property type="entry name" value="Metallo-dependent phosphatases"/>
    <property type="match status" value="1"/>
</dbReference>
<name>A0ABT3PXY7_9BACT</name>
<dbReference type="Pfam" id="PF09423">
    <property type="entry name" value="PhoD"/>
    <property type="match status" value="1"/>
</dbReference>
<reference evidence="3 4" key="1">
    <citation type="submission" date="2021-11" db="EMBL/GenBank/DDBJ databases">
        <title>Aliifidinibius sp. nov., a new bacterium isolated from saline soil.</title>
        <authorList>
            <person name="Galisteo C."/>
            <person name="De La Haba R."/>
            <person name="Sanchez-Porro C."/>
            <person name="Ventosa A."/>
        </authorList>
    </citation>
    <scope>NUCLEOTIDE SEQUENCE [LARGE SCALE GENOMIC DNA]</scope>
    <source>
        <strain evidence="3 4">KACC 190600</strain>
    </source>
</reference>
<dbReference type="InterPro" id="IPR038607">
    <property type="entry name" value="PhoD-like_sf"/>
</dbReference>
<dbReference type="InterPro" id="IPR018946">
    <property type="entry name" value="PhoD-like_MPP"/>
</dbReference>
<keyword evidence="4" id="KW-1185">Reference proteome</keyword>
<feature type="region of interest" description="Disordered" evidence="1">
    <location>
        <begin position="599"/>
        <end position="624"/>
    </location>
</feature>
<dbReference type="PANTHER" id="PTHR43606:SF2">
    <property type="entry name" value="ALKALINE PHOSPHATASE FAMILY PROTEIN (AFU_ORTHOLOGUE AFUA_5G03860)"/>
    <property type="match status" value="1"/>
</dbReference>